<protein>
    <recommendedName>
        <fullName evidence="7">FAD-binding domain-containing protein</fullName>
    </recommendedName>
</protein>
<keyword evidence="2" id="KW-0285">Flavoprotein</keyword>
<dbReference type="InterPro" id="IPR036188">
    <property type="entry name" value="FAD/NAD-bd_sf"/>
</dbReference>
<keyword evidence="3" id="KW-0274">FAD</keyword>
<gene>
    <name evidence="8" type="ORF">SARC_05655</name>
</gene>
<dbReference type="EMBL" id="KQ241964">
    <property type="protein sequence ID" value="KNC82062.1"/>
    <property type="molecule type" value="Genomic_DNA"/>
</dbReference>
<keyword evidence="6" id="KW-0503">Monooxygenase</keyword>
<evidence type="ECO:0000256" key="1">
    <source>
        <dbReference type="ARBA" id="ARBA00001974"/>
    </source>
</evidence>
<keyword evidence="4" id="KW-0521">NADP</keyword>
<reference evidence="8 9" key="1">
    <citation type="submission" date="2011-02" db="EMBL/GenBank/DDBJ databases">
        <title>The Genome Sequence of Sphaeroforma arctica JP610.</title>
        <authorList>
            <consortium name="The Broad Institute Genome Sequencing Platform"/>
            <person name="Russ C."/>
            <person name="Cuomo C."/>
            <person name="Young S.K."/>
            <person name="Zeng Q."/>
            <person name="Gargeya S."/>
            <person name="Alvarado L."/>
            <person name="Berlin A."/>
            <person name="Chapman S.B."/>
            <person name="Chen Z."/>
            <person name="Freedman E."/>
            <person name="Gellesch M."/>
            <person name="Goldberg J."/>
            <person name="Griggs A."/>
            <person name="Gujja S."/>
            <person name="Heilman E."/>
            <person name="Heiman D."/>
            <person name="Howarth C."/>
            <person name="Mehta T."/>
            <person name="Neiman D."/>
            <person name="Pearson M."/>
            <person name="Roberts A."/>
            <person name="Saif S."/>
            <person name="Shea T."/>
            <person name="Shenoy N."/>
            <person name="Sisk P."/>
            <person name="Stolte C."/>
            <person name="Sykes S."/>
            <person name="White J."/>
            <person name="Yandava C."/>
            <person name="Burger G."/>
            <person name="Gray M.W."/>
            <person name="Holland P.W.H."/>
            <person name="King N."/>
            <person name="Lang F.B.F."/>
            <person name="Roger A.J."/>
            <person name="Ruiz-Trillo I."/>
            <person name="Haas B."/>
            <person name="Nusbaum C."/>
            <person name="Birren B."/>
        </authorList>
    </citation>
    <scope>NUCLEOTIDE SEQUENCE [LARGE SCALE GENOMIC DNA]</scope>
    <source>
        <strain evidence="8 9">JP610</strain>
    </source>
</reference>
<name>A0A0L0FZ19_9EUKA</name>
<dbReference type="GO" id="GO:0005741">
    <property type="term" value="C:mitochondrial outer membrane"/>
    <property type="evidence" value="ECO:0007669"/>
    <property type="project" value="TreeGrafter"/>
</dbReference>
<dbReference type="Gene3D" id="3.50.50.60">
    <property type="entry name" value="FAD/NAD(P)-binding domain"/>
    <property type="match status" value="1"/>
</dbReference>
<dbReference type="PANTHER" id="PTHR46028:SF2">
    <property type="entry name" value="KYNURENINE 3-MONOOXYGENASE"/>
    <property type="match status" value="1"/>
</dbReference>
<dbReference type="Pfam" id="PF01494">
    <property type="entry name" value="FAD_binding_3"/>
    <property type="match status" value="1"/>
</dbReference>
<dbReference type="Proteomes" id="UP000054560">
    <property type="component" value="Unassembled WGS sequence"/>
</dbReference>
<dbReference type="PROSITE" id="PS51257">
    <property type="entry name" value="PROKAR_LIPOPROTEIN"/>
    <property type="match status" value="1"/>
</dbReference>
<dbReference type="InterPro" id="IPR002938">
    <property type="entry name" value="FAD-bd"/>
</dbReference>
<dbReference type="PANTHER" id="PTHR46028">
    <property type="entry name" value="KYNURENINE 3-MONOOXYGENASE"/>
    <property type="match status" value="1"/>
</dbReference>
<accession>A0A0L0FZ19</accession>
<dbReference type="STRING" id="667725.A0A0L0FZ19"/>
<evidence type="ECO:0000259" key="7">
    <source>
        <dbReference type="Pfam" id="PF01494"/>
    </source>
</evidence>
<evidence type="ECO:0000256" key="5">
    <source>
        <dbReference type="ARBA" id="ARBA00023002"/>
    </source>
</evidence>
<keyword evidence="5" id="KW-0560">Oxidoreductase</keyword>
<dbReference type="GeneID" id="25906159"/>
<evidence type="ECO:0000256" key="6">
    <source>
        <dbReference type="ARBA" id="ARBA00023033"/>
    </source>
</evidence>
<feature type="domain" description="FAD-binding" evidence="7">
    <location>
        <begin position="8"/>
        <end position="345"/>
    </location>
</feature>
<dbReference type="PRINTS" id="PR00420">
    <property type="entry name" value="RNGMNOXGNASE"/>
</dbReference>
<sequence>MPSSQKPTVVVCGAGLVGCLISAILAKDGYEVNVYEKWGDMRAKDFVGGRSINLVLTARGLRALNIPGLEGMRDDLLKIATPVTGRMMHSVEGDLTYTAYGKDPEECNFSISRSELNKYLMTEAEKSGVKIHFSHGLKKVDLKNSVAHFEVASGEVVDVQCDTILGCDGGGSAVRYAMRDHGVTNFTEDLLPDGYKELQFPKDVSGCEDMRGDALHIWARGTHMLMGLANLDGSFTGTFYMPKTGGKVSFEALTGEDNKQKLADFFTESYSDAIPLLGGLEKITKEWNANPVGILGTVRTEMWKFEDKVCLLGDSAHAIVPFFGQGCNSGFEDCLTFYKLLKKHEGNLKSVYDEFHGLRKPAGDAIANMALENYIEMRDLVANEKFILKKRVEGVLTSHFGPEVFRSRYPMVVYSSAPYNVVEKVGVVIDDIVSELCEDLKIPEDVDLEMAKQLIDTKLSPTLKEGNVDLSEDWHSL</sequence>
<evidence type="ECO:0000313" key="8">
    <source>
        <dbReference type="EMBL" id="KNC82062.1"/>
    </source>
</evidence>
<keyword evidence="9" id="KW-1185">Reference proteome</keyword>
<comment type="cofactor">
    <cofactor evidence="1">
        <name>FAD</name>
        <dbReference type="ChEBI" id="CHEBI:57692"/>
    </cofactor>
</comment>
<evidence type="ECO:0000256" key="2">
    <source>
        <dbReference type="ARBA" id="ARBA00022630"/>
    </source>
</evidence>
<dbReference type="GO" id="GO:0070189">
    <property type="term" value="P:kynurenine metabolic process"/>
    <property type="evidence" value="ECO:0007669"/>
    <property type="project" value="TreeGrafter"/>
</dbReference>
<proteinExistence type="predicted"/>
<organism evidence="8 9">
    <name type="scientific">Sphaeroforma arctica JP610</name>
    <dbReference type="NCBI Taxonomy" id="667725"/>
    <lineage>
        <taxon>Eukaryota</taxon>
        <taxon>Ichthyosporea</taxon>
        <taxon>Ichthyophonida</taxon>
        <taxon>Sphaeroforma</taxon>
    </lineage>
</organism>
<evidence type="ECO:0000256" key="3">
    <source>
        <dbReference type="ARBA" id="ARBA00022827"/>
    </source>
</evidence>
<dbReference type="AlphaFoldDB" id="A0A0L0FZ19"/>
<dbReference type="SUPFAM" id="SSF51905">
    <property type="entry name" value="FAD/NAD(P)-binding domain"/>
    <property type="match status" value="1"/>
</dbReference>
<dbReference type="eggNOG" id="KOG2614">
    <property type="taxonomic scope" value="Eukaryota"/>
</dbReference>
<evidence type="ECO:0000256" key="4">
    <source>
        <dbReference type="ARBA" id="ARBA00022857"/>
    </source>
</evidence>
<dbReference type="OrthoDB" id="10053569at2759"/>
<dbReference type="GO" id="GO:0071949">
    <property type="term" value="F:FAD binding"/>
    <property type="evidence" value="ECO:0007669"/>
    <property type="project" value="InterPro"/>
</dbReference>
<evidence type="ECO:0000313" key="9">
    <source>
        <dbReference type="Proteomes" id="UP000054560"/>
    </source>
</evidence>
<dbReference type="GO" id="GO:0004502">
    <property type="term" value="F:kynurenine 3-monooxygenase activity"/>
    <property type="evidence" value="ECO:0007669"/>
    <property type="project" value="TreeGrafter"/>
</dbReference>
<dbReference type="RefSeq" id="XP_014155964.1">
    <property type="nucleotide sequence ID" value="XM_014300489.1"/>
</dbReference>